<keyword evidence="2" id="KW-1185">Reference proteome</keyword>
<dbReference type="PANTHER" id="PTHR33187">
    <property type="entry name" value="WU:FI09B08"/>
    <property type="match status" value="1"/>
</dbReference>
<reference evidence="1" key="1">
    <citation type="journal article" date="2012" name="Nature">
        <title>The tomato genome sequence provides insights into fleshy fruit evolution.</title>
        <authorList>
            <consortium name="Tomato Genome Consortium"/>
        </authorList>
    </citation>
    <scope>NUCLEOTIDE SEQUENCE [LARGE SCALE GENOMIC DNA]</scope>
    <source>
        <strain evidence="1">cv. Heinz 1706</strain>
    </source>
</reference>
<dbReference type="AlphaFoldDB" id="A0A494G8I9"/>
<accession>A0A494G8I9</accession>
<dbReference type="Proteomes" id="UP000004994">
    <property type="component" value="Unassembled WGS sequence"/>
</dbReference>
<evidence type="ECO:0000313" key="1">
    <source>
        <dbReference type="EnsemblPlants" id="Solyc00g008160.1.1.1.CDS"/>
    </source>
</evidence>
<organism evidence="1">
    <name type="scientific">Solanum lycopersicum</name>
    <name type="common">Tomato</name>
    <name type="synonym">Lycopersicon esculentum</name>
    <dbReference type="NCBI Taxonomy" id="4081"/>
    <lineage>
        <taxon>Eukaryota</taxon>
        <taxon>Viridiplantae</taxon>
        <taxon>Streptophyta</taxon>
        <taxon>Embryophyta</taxon>
        <taxon>Tracheophyta</taxon>
        <taxon>Spermatophyta</taxon>
        <taxon>Magnoliopsida</taxon>
        <taxon>eudicotyledons</taxon>
        <taxon>Gunneridae</taxon>
        <taxon>Pentapetalae</taxon>
        <taxon>asterids</taxon>
        <taxon>lamiids</taxon>
        <taxon>Solanales</taxon>
        <taxon>Solanaceae</taxon>
        <taxon>Solanoideae</taxon>
        <taxon>Solaneae</taxon>
        <taxon>Solanum</taxon>
        <taxon>Solanum subgen. Lycopersicon</taxon>
    </lineage>
</organism>
<dbReference type="PaxDb" id="4081-Solyc00g008160.1.1"/>
<sequence>MPSWPLSRTHDKTMSVQAMQLLLLECRHVQMISDMTCYLCHFRAHMIGRLQVWNDPMALWQHKWLDDVRQGMPSSPFDSTYGQKWHTIISIGQHTQSDHVRRDMRSSPLDNTNGGMTSGVSFRHHPWIAYTGMENVEHGLSSPPLESIHC</sequence>
<reference evidence="1" key="2">
    <citation type="submission" date="2019-04" db="UniProtKB">
        <authorList>
            <consortium name="EnsemblPlants"/>
        </authorList>
    </citation>
    <scope>IDENTIFICATION</scope>
    <source>
        <strain evidence="1">cv. Heinz 1706</strain>
    </source>
</reference>
<dbReference type="EnsemblPlants" id="Solyc00g008160.1.1">
    <property type="protein sequence ID" value="Solyc00g008160.1.1.1.CDS"/>
    <property type="gene ID" value="Solyc00g008160.1"/>
</dbReference>
<evidence type="ECO:0000313" key="2">
    <source>
        <dbReference type="Proteomes" id="UP000004994"/>
    </source>
</evidence>
<dbReference type="Gramene" id="Solyc00g008160.1.1">
    <property type="protein sequence ID" value="Solyc00g008160.1.1.1.CDS"/>
    <property type="gene ID" value="Solyc00g008160.1"/>
</dbReference>
<protein>
    <submittedName>
        <fullName evidence="1">Uncharacterized protein</fullName>
    </submittedName>
</protein>
<dbReference type="InParanoid" id="A0A494G8I9"/>
<proteinExistence type="predicted"/>
<name>A0A494G8I9_SOLLC</name>
<dbReference type="PANTHER" id="PTHR33187:SF11">
    <property type="entry name" value="AMINOTRANSFERASE-LIKE PLANT MOBILE DOMAIN-CONTAINING PROTEIN"/>
    <property type="match status" value="1"/>
</dbReference>